<dbReference type="AlphaFoldDB" id="A0A9X2CKJ4"/>
<name>A0A9X2CKJ4_9GAMM</name>
<sequence>MSSQLEQINISLFNLLKELDELPADAQAADELVLLLHTQMEERQTLVNELLVKPVYDGLASELSKQIDLTNSLSVMSTKVMNKRKELLNKRRSNKKKINVYEYIDSNR</sequence>
<evidence type="ECO:0000313" key="2">
    <source>
        <dbReference type="Proteomes" id="UP001139333"/>
    </source>
</evidence>
<keyword evidence="1" id="KW-0969">Cilium</keyword>
<dbReference type="Proteomes" id="UP001139333">
    <property type="component" value="Unassembled WGS sequence"/>
</dbReference>
<dbReference type="EMBL" id="JAKIKP010000002">
    <property type="protein sequence ID" value="MCL1141694.1"/>
    <property type="molecule type" value="Genomic_DNA"/>
</dbReference>
<dbReference type="RefSeq" id="WP_248994381.1">
    <property type="nucleotide sequence ID" value="NZ_JAKIKP010000002.1"/>
</dbReference>
<evidence type="ECO:0000313" key="1">
    <source>
        <dbReference type="EMBL" id="MCL1141694.1"/>
    </source>
</evidence>
<keyword evidence="1" id="KW-0282">Flagellum</keyword>
<keyword evidence="2" id="KW-1185">Reference proteome</keyword>
<organism evidence="1 2">
    <name type="scientific">Shewanella gaetbuli</name>
    <dbReference type="NCBI Taxonomy" id="220752"/>
    <lineage>
        <taxon>Bacteria</taxon>
        <taxon>Pseudomonadati</taxon>
        <taxon>Pseudomonadota</taxon>
        <taxon>Gammaproteobacteria</taxon>
        <taxon>Alteromonadales</taxon>
        <taxon>Shewanellaceae</taxon>
        <taxon>Shewanella</taxon>
    </lineage>
</organism>
<proteinExistence type="predicted"/>
<keyword evidence="1" id="KW-0966">Cell projection</keyword>
<gene>
    <name evidence="1" type="ORF">L2672_03105</name>
</gene>
<comment type="caution">
    <text evidence="1">The sequence shown here is derived from an EMBL/GenBank/DDBJ whole genome shotgun (WGS) entry which is preliminary data.</text>
</comment>
<accession>A0A9X2CKJ4</accession>
<protein>
    <submittedName>
        <fullName evidence="1">Flagella biosynthesis chaperone for FliD, FliT</fullName>
    </submittedName>
</protein>
<reference evidence="1" key="1">
    <citation type="submission" date="2022-01" db="EMBL/GenBank/DDBJ databases">
        <title>Whole genome-based taxonomy of the Shewanellaceae.</title>
        <authorList>
            <person name="Martin-Rodriguez A.J."/>
        </authorList>
    </citation>
    <scope>NUCLEOTIDE SEQUENCE</scope>
    <source>
        <strain evidence="1">DSM 16422</strain>
    </source>
</reference>